<protein>
    <submittedName>
        <fullName evidence="3">Aminoglycoside phosphotransferase (APT) family kinase protein</fullName>
    </submittedName>
</protein>
<feature type="domain" description="Aminoglycoside phosphotransferase" evidence="2">
    <location>
        <begin position="39"/>
        <end position="269"/>
    </location>
</feature>
<dbReference type="SUPFAM" id="SSF56112">
    <property type="entry name" value="Protein kinase-like (PK-like)"/>
    <property type="match status" value="1"/>
</dbReference>
<evidence type="ECO:0000259" key="2">
    <source>
        <dbReference type="Pfam" id="PF01636"/>
    </source>
</evidence>
<dbReference type="InterPro" id="IPR011009">
    <property type="entry name" value="Kinase-like_dom_sf"/>
</dbReference>
<comment type="caution">
    <text evidence="3">The sequence shown here is derived from an EMBL/GenBank/DDBJ whole genome shotgun (WGS) entry which is preliminary data.</text>
</comment>
<dbReference type="EMBL" id="JACCBA010000001">
    <property type="protein sequence ID" value="NYD49142.1"/>
    <property type="molecule type" value="Genomic_DNA"/>
</dbReference>
<dbReference type="PANTHER" id="PTHR21310">
    <property type="entry name" value="AMINOGLYCOSIDE PHOSPHOTRANSFERASE-RELATED-RELATED"/>
    <property type="match status" value="1"/>
</dbReference>
<dbReference type="RefSeq" id="WP_179845930.1">
    <property type="nucleotide sequence ID" value="NZ_JACCBA010000001.1"/>
</dbReference>
<dbReference type="Gene3D" id="3.90.1200.10">
    <property type="match status" value="1"/>
</dbReference>
<dbReference type="InterPro" id="IPR002575">
    <property type="entry name" value="Aminoglycoside_PTrfase"/>
</dbReference>
<dbReference type="GO" id="GO:0016301">
    <property type="term" value="F:kinase activity"/>
    <property type="evidence" value="ECO:0007669"/>
    <property type="project" value="UniProtKB-KW"/>
</dbReference>
<dbReference type="InterPro" id="IPR051678">
    <property type="entry name" value="AGP_Transferase"/>
</dbReference>
<sequence>MTKDEVGTGAGRQGRDRGADVRDVVASHMPGYGIDSVVLLGEGEDNIAFSVNDELIVRFGKEPDPESRAARVRGEARLLAVVADVSPVAVPEPRFTVAERGCLAYFRLPGLPLIDADPAQRSAHGGSVAVALGEFLGALHAVPGGEMAGLVGTDDEPMTVWAEESAQIYGTIIGAVPPPHRPAVEAFLGAAPPADPRDLVFSHNDLGIEHVLVDPDAWTMTGVIDWSDAAITDPARDFGLLYRDLGPDALDLALSAYRADAGDVRERAGFYARCGVLEDMAYGLGTGHRKYLDKSLAALEWLFPVDGG</sequence>
<evidence type="ECO:0000256" key="1">
    <source>
        <dbReference type="SAM" id="MobiDB-lite"/>
    </source>
</evidence>
<gene>
    <name evidence="3" type="ORF">BJY14_005125</name>
</gene>
<evidence type="ECO:0000313" key="3">
    <source>
        <dbReference type="EMBL" id="NYD49142.1"/>
    </source>
</evidence>
<organism evidence="3 4">
    <name type="scientific">Actinomadura luteofluorescens</name>
    <dbReference type="NCBI Taxonomy" id="46163"/>
    <lineage>
        <taxon>Bacteria</taxon>
        <taxon>Bacillati</taxon>
        <taxon>Actinomycetota</taxon>
        <taxon>Actinomycetes</taxon>
        <taxon>Streptosporangiales</taxon>
        <taxon>Thermomonosporaceae</taxon>
        <taxon>Actinomadura</taxon>
    </lineage>
</organism>
<feature type="region of interest" description="Disordered" evidence="1">
    <location>
        <begin position="1"/>
        <end position="20"/>
    </location>
</feature>
<dbReference type="AlphaFoldDB" id="A0A7Y9EK09"/>
<name>A0A7Y9EK09_9ACTN</name>
<proteinExistence type="predicted"/>
<dbReference type="Pfam" id="PF01636">
    <property type="entry name" value="APH"/>
    <property type="match status" value="1"/>
</dbReference>
<dbReference type="Proteomes" id="UP000529783">
    <property type="component" value="Unassembled WGS sequence"/>
</dbReference>
<keyword evidence="3" id="KW-0418">Kinase</keyword>
<evidence type="ECO:0000313" key="4">
    <source>
        <dbReference type="Proteomes" id="UP000529783"/>
    </source>
</evidence>
<reference evidence="3 4" key="1">
    <citation type="submission" date="2020-07" db="EMBL/GenBank/DDBJ databases">
        <title>Sequencing the genomes of 1000 actinobacteria strains.</title>
        <authorList>
            <person name="Klenk H.-P."/>
        </authorList>
    </citation>
    <scope>NUCLEOTIDE SEQUENCE [LARGE SCALE GENOMIC DNA]</scope>
    <source>
        <strain evidence="3 4">DSM 40398</strain>
    </source>
</reference>
<accession>A0A7Y9EK09</accession>
<keyword evidence="4" id="KW-1185">Reference proteome</keyword>
<keyword evidence="3" id="KW-0808">Transferase</keyword>
<dbReference type="Gene3D" id="3.30.200.20">
    <property type="entry name" value="Phosphorylase Kinase, domain 1"/>
    <property type="match status" value="1"/>
</dbReference>